<accession>A0AAP9HFB2</accession>
<gene>
    <name evidence="1" type="ORF">LCAKO_0710</name>
</gene>
<evidence type="ECO:0000313" key="2">
    <source>
        <dbReference type="Proteomes" id="UP000423274"/>
    </source>
</evidence>
<protein>
    <submittedName>
        <fullName evidence="1">Uncharacterized protein</fullName>
    </submittedName>
</protein>
<reference evidence="1 2" key="1">
    <citation type="submission" date="2017-08" db="EMBL/GenBank/DDBJ databases">
        <title>Genome sequence, comparative genomics and functional analysis of the highly adhesive Lactobacillus paracasei Kobulty strain.</title>
        <authorList>
            <person name="Koryszewska-Baginska A."/>
            <person name="Grynberg M."/>
            <person name="Aleksandrzak-Piekarczyk T."/>
        </authorList>
    </citation>
    <scope>NUCLEOTIDE SEQUENCE [LARGE SCALE GENOMIC DNA]</scope>
    <source>
        <strain evidence="1 2">IBB3423</strain>
    </source>
</reference>
<dbReference type="AlphaFoldDB" id="A0AAP9HFB2"/>
<dbReference type="Proteomes" id="UP000423274">
    <property type="component" value="Chromosome"/>
</dbReference>
<proteinExistence type="predicted"/>
<sequence length="45" mass="5250">MLSKIGSREKFISSFDFLSLCLLNDFWCISFLTAEVSTAHRQFIF</sequence>
<organism evidence="1 2">
    <name type="scientific">Lacticaseibacillus paracasei subsp. paracasei</name>
    <dbReference type="NCBI Taxonomy" id="47714"/>
    <lineage>
        <taxon>Bacteria</taxon>
        <taxon>Bacillati</taxon>
        <taxon>Bacillota</taxon>
        <taxon>Bacilli</taxon>
        <taxon>Lactobacillales</taxon>
        <taxon>Lactobacillaceae</taxon>
        <taxon>Lacticaseibacillus</taxon>
    </lineage>
</organism>
<evidence type="ECO:0000313" key="1">
    <source>
        <dbReference type="EMBL" id="QGV17283.1"/>
    </source>
</evidence>
<dbReference type="EMBL" id="CP022954">
    <property type="protein sequence ID" value="QGV17283.1"/>
    <property type="molecule type" value="Genomic_DNA"/>
</dbReference>
<name>A0AAP9HFB2_LACPA</name>